<evidence type="ECO:0000313" key="2">
    <source>
        <dbReference type="EMBL" id="GJT16846.1"/>
    </source>
</evidence>
<protein>
    <submittedName>
        <fullName evidence="2">Uncharacterized protein</fullName>
    </submittedName>
</protein>
<evidence type="ECO:0000256" key="1">
    <source>
        <dbReference type="SAM" id="MobiDB-lite"/>
    </source>
</evidence>
<reference evidence="2" key="2">
    <citation type="submission" date="2022-01" db="EMBL/GenBank/DDBJ databases">
        <authorList>
            <person name="Yamashiro T."/>
            <person name="Shiraishi A."/>
            <person name="Satake H."/>
            <person name="Nakayama K."/>
        </authorList>
    </citation>
    <scope>NUCLEOTIDE SEQUENCE</scope>
</reference>
<comment type="caution">
    <text evidence="2">The sequence shown here is derived from an EMBL/GenBank/DDBJ whole genome shotgun (WGS) entry which is preliminary data.</text>
</comment>
<accession>A0ABQ5BSM0</accession>
<organism evidence="2 3">
    <name type="scientific">Tanacetum coccineum</name>
    <dbReference type="NCBI Taxonomy" id="301880"/>
    <lineage>
        <taxon>Eukaryota</taxon>
        <taxon>Viridiplantae</taxon>
        <taxon>Streptophyta</taxon>
        <taxon>Embryophyta</taxon>
        <taxon>Tracheophyta</taxon>
        <taxon>Spermatophyta</taxon>
        <taxon>Magnoliopsida</taxon>
        <taxon>eudicotyledons</taxon>
        <taxon>Gunneridae</taxon>
        <taxon>Pentapetalae</taxon>
        <taxon>asterids</taxon>
        <taxon>campanulids</taxon>
        <taxon>Asterales</taxon>
        <taxon>Asteraceae</taxon>
        <taxon>Asteroideae</taxon>
        <taxon>Anthemideae</taxon>
        <taxon>Anthemidinae</taxon>
        <taxon>Tanacetum</taxon>
    </lineage>
</organism>
<keyword evidence="3" id="KW-1185">Reference proteome</keyword>
<feature type="compositionally biased region" description="Polar residues" evidence="1">
    <location>
        <begin position="14"/>
        <end position="25"/>
    </location>
</feature>
<feature type="region of interest" description="Disordered" evidence="1">
    <location>
        <begin position="247"/>
        <end position="280"/>
    </location>
</feature>
<name>A0ABQ5BSM0_9ASTR</name>
<reference evidence="2" key="1">
    <citation type="journal article" date="2022" name="Int. J. Mol. Sci.">
        <title>Draft Genome of Tanacetum Coccineum: Genomic Comparison of Closely Related Tanacetum-Family Plants.</title>
        <authorList>
            <person name="Yamashiro T."/>
            <person name="Shiraishi A."/>
            <person name="Nakayama K."/>
            <person name="Satake H."/>
        </authorList>
    </citation>
    <scope>NUCLEOTIDE SEQUENCE</scope>
</reference>
<sequence>MWSQPGSFDWQRQMPEQSASHYWQPSSHPGSNYLFGQPPSHMVRPNVQTTIETQHDVDGIVDQNIPNRGKRQQLPSKYLVSPFKVQAPTTMVPKQRVSKTINEGKKANLSPLNLGGGFEGYNEEENNVTFLGSHFTGSILFYENVDPEKVRRGNYENPDMQRLSYGTSNGWLGGEHMNSWMELMIRRRPLNANWTVAYTGTISVHPDSNQFIIHNDPHIIGTLDGSTRPYPAWNAVDWPVVPGLSTPPSYSSGPSTPSSYSSGPSTPSNYSPGSSRNAECSNCKHLRGKISVLKATMEMHMHPEQHTVNSAALFHEVLNEMEKLDLE</sequence>
<gene>
    <name evidence="2" type="ORF">Tco_0875552</name>
</gene>
<dbReference type="Proteomes" id="UP001151760">
    <property type="component" value="Unassembled WGS sequence"/>
</dbReference>
<evidence type="ECO:0000313" key="3">
    <source>
        <dbReference type="Proteomes" id="UP001151760"/>
    </source>
</evidence>
<feature type="region of interest" description="Disordered" evidence="1">
    <location>
        <begin position="1"/>
        <end position="25"/>
    </location>
</feature>
<proteinExistence type="predicted"/>
<dbReference type="EMBL" id="BQNB010013508">
    <property type="protein sequence ID" value="GJT16846.1"/>
    <property type="molecule type" value="Genomic_DNA"/>
</dbReference>
<feature type="compositionally biased region" description="Low complexity" evidence="1">
    <location>
        <begin position="247"/>
        <end position="275"/>
    </location>
</feature>